<gene>
    <name evidence="1" type="ORF">CISIN_1g0203981mg</name>
</gene>
<keyword evidence="2" id="KW-1185">Reference proteome</keyword>
<name>A0A067EUI8_CITSI</name>
<feature type="non-terminal residue" evidence="1">
    <location>
        <position position="28"/>
    </location>
</feature>
<dbReference type="Proteomes" id="UP000027120">
    <property type="component" value="Unassembled WGS sequence"/>
</dbReference>
<dbReference type="EMBL" id="KK784994">
    <property type="protein sequence ID" value="KDO54586.1"/>
    <property type="molecule type" value="Genomic_DNA"/>
</dbReference>
<evidence type="ECO:0000313" key="2">
    <source>
        <dbReference type="Proteomes" id="UP000027120"/>
    </source>
</evidence>
<dbReference type="AlphaFoldDB" id="A0A067EUI8"/>
<proteinExistence type="predicted"/>
<reference evidence="1 2" key="1">
    <citation type="submission" date="2014-04" db="EMBL/GenBank/DDBJ databases">
        <authorList>
            <consortium name="International Citrus Genome Consortium"/>
            <person name="Gmitter F."/>
            <person name="Chen C."/>
            <person name="Farmerie W."/>
            <person name="Harkins T."/>
            <person name="Desany B."/>
            <person name="Mohiuddin M."/>
            <person name="Kodira C."/>
            <person name="Borodovsky M."/>
            <person name="Lomsadze A."/>
            <person name="Burns P."/>
            <person name="Jenkins J."/>
            <person name="Prochnik S."/>
            <person name="Shu S."/>
            <person name="Chapman J."/>
            <person name="Pitluck S."/>
            <person name="Schmutz J."/>
            <person name="Rokhsar D."/>
        </authorList>
    </citation>
    <scope>NUCLEOTIDE SEQUENCE</scope>
</reference>
<protein>
    <submittedName>
        <fullName evidence="1">Uncharacterized protein</fullName>
    </submittedName>
</protein>
<sequence length="28" mass="3083">MACQLTLSLICIFSLLLTAAQSKTLKRD</sequence>
<evidence type="ECO:0000313" key="1">
    <source>
        <dbReference type="EMBL" id="KDO54586.1"/>
    </source>
</evidence>
<organism evidence="1 2">
    <name type="scientific">Citrus sinensis</name>
    <name type="common">Sweet orange</name>
    <name type="synonym">Citrus aurantium var. sinensis</name>
    <dbReference type="NCBI Taxonomy" id="2711"/>
    <lineage>
        <taxon>Eukaryota</taxon>
        <taxon>Viridiplantae</taxon>
        <taxon>Streptophyta</taxon>
        <taxon>Embryophyta</taxon>
        <taxon>Tracheophyta</taxon>
        <taxon>Spermatophyta</taxon>
        <taxon>Magnoliopsida</taxon>
        <taxon>eudicotyledons</taxon>
        <taxon>Gunneridae</taxon>
        <taxon>Pentapetalae</taxon>
        <taxon>rosids</taxon>
        <taxon>malvids</taxon>
        <taxon>Sapindales</taxon>
        <taxon>Rutaceae</taxon>
        <taxon>Aurantioideae</taxon>
        <taxon>Citrus</taxon>
    </lineage>
</organism>
<accession>A0A067EUI8</accession>